<name>A0A0D3DR29_BRAOL</name>
<evidence type="ECO:0000259" key="1">
    <source>
        <dbReference type="SMART" id="SM00579"/>
    </source>
</evidence>
<dbReference type="InterPro" id="IPR055294">
    <property type="entry name" value="FBL60-like"/>
</dbReference>
<dbReference type="PANTHER" id="PTHR31293">
    <property type="entry name" value="RNI-LIKE SUPERFAMILY PROTEIN"/>
    <property type="match status" value="1"/>
</dbReference>
<evidence type="ECO:0000313" key="3">
    <source>
        <dbReference type="Proteomes" id="UP000032141"/>
    </source>
</evidence>
<dbReference type="HOGENOM" id="CLU_1930477_0_0_1"/>
<dbReference type="InterPro" id="IPR006566">
    <property type="entry name" value="FBD"/>
</dbReference>
<dbReference type="Gramene" id="Bo8g074890.1">
    <property type="protein sequence ID" value="Bo8g074890.1"/>
    <property type="gene ID" value="Bo8g074890"/>
</dbReference>
<accession>A0A0D3DR29</accession>
<proteinExistence type="predicted"/>
<evidence type="ECO:0000313" key="2">
    <source>
        <dbReference type="EnsemblPlants" id="Bo8g074890.1"/>
    </source>
</evidence>
<organism evidence="2 3">
    <name type="scientific">Brassica oleracea var. oleracea</name>
    <dbReference type="NCBI Taxonomy" id="109376"/>
    <lineage>
        <taxon>Eukaryota</taxon>
        <taxon>Viridiplantae</taxon>
        <taxon>Streptophyta</taxon>
        <taxon>Embryophyta</taxon>
        <taxon>Tracheophyta</taxon>
        <taxon>Spermatophyta</taxon>
        <taxon>Magnoliopsida</taxon>
        <taxon>eudicotyledons</taxon>
        <taxon>Gunneridae</taxon>
        <taxon>Pentapetalae</taxon>
        <taxon>rosids</taxon>
        <taxon>malvids</taxon>
        <taxon>Brassicales</taxon>
        <taxon>Brassicaceae</taxon>
        <taxon>Brassiceae</taxon>
        <taxon>Brassica</taxon>
    </lineage>
</organism>
<keyword evidence="3" id="KW-1185">Reference proteome</keyword>
<reference evidence="2 3" key="1">
    <citation type="journal article" date="2014" name="Genome Biol.">
        <title>Transcriptome and methylome profiling reveals relics of genome dominance in the mesopolyploid Brassica oleracea.</title>
        <authorList>
            <person name="Parkin I.A."/>
            <person name="Koh C."/>
            <person name="Tang H."/>
            <person name="Robinson S.J."/>
            <person name="Kagale S."/>
            <person name="Clarke W.E."/>
            <person name="Town C.D."/>
            <person name="Nixon J."/>
            <person name="Krishnakumar V."/>
            <person name="Bidwell S.L."/>
            <person name="Denoeud F."/>
            <person name="Belcram H."/>
            <person name="Links M.G."/>
            <person name="Just J."/>
            <person name="Clarke C."/>
            <person name="Bender T."/>
            <person name="Huebert T."/>
            <person name="Mason A.S."/>
            <person name="Pires J.C."/>
            <person name="Barker G."/>
            <person name="Moore J."/>
            <person name="Walley P.G."/>
            <person name="Manoli S."/>
            <person name="Batley J."/>
            <person name="Edwards D."/>
            <person name="Nelson M.N."/>
            <person name="Wang X."/>
            <person name="Paterson A.H."/>
            <person name="King G."/>
            <person name="Bancroft I."/>
            <person name="Chalhoub B."/>
            <person name="Sharpe A.G."/>
        </authorList>
    </citation>
    <scope>NUCLEOTIDE SEQUENCE</scope>
    <source>
        <strain evidence="2 3">cv. TO1000</strain>
    </source>
</reference>
<dbReference type="PANTHER" id="PTHR31293:SF12">
    <property type="entry name" value="RNI-LIKE SUPERFAMILY PROTEIN"/>
    <property type="match status" value="1"/>
</dbReference>
<sequence length="131" mass="14888">MVLMISSVMLQSMASYVKILHLSAYSLEGLLHRVTGRRGDVCPCYHRPIYKRVIGGRKPKLSCLPSLPLKVLEISGYGGTCREIKQMRHFLGKLQLELVKIGVQPESDYNNLRSNLMRLPRLSSKCNIQFI</sequence>
<protein>
    <recommendedName>
        <fullName evidence="1">FBD domain-containing protein</fullName>
    </recommendedName>
</protein>
<feature type="domain" description="FBD" evidence="1">
    <location>
        <begin position="62"/>
        <end position="131"/>
    </location>
</feature>
<dbReference type="SMART" id="SM00579">
    <property type="entry name" value="FBD"/>
    <property type="match status" value="1"/>
</dbReference>
<dbReference type="OMA" id="QPESDYN"/>
<dbReference type="AlphaFoldDB" id="A0A0D3DR29"/>
<dbReference type="Proteomes" id="UP000032141">
    <property type="component" value="Chromosome C8"/>
</dbReference>
<reference evidence="2" key="2">
    <citation type="submission" date="2015-03" db="UniProtKB">
        <authorList>
            <consortium name="EnsemblPlants"/>
        </authorList>
    </citation>
    <scope>IDENTIFICATION</scope>
</reference>
<dbReference type="EnsemblPlants" id="Bo8g074890.1">
    <property type="protein sequence ID" value="Bo8g074890.1"/>
    <property type="gene ID" value="Bo8g074890"/>
</dbReference>